<accession>A0A9D1HUF6</accession>
<dbReference type="EMBL" id="DVML01000017">
    <property type="protein sequence ID" value="HIU22502.1"/>
    <property type="molecule type" value="Genomic_DNA"/>
</dbReference>
<dbReference type="AlphaFoldDB" id="A0A9D1HUF6"/>
<reference evidence="2" key="2">
    <citation type="journal article" date="2021" name="PeerJ">
        <title>Extensive microbial diversity within the chicken gut microbiome revealed by metagenomics and culture.</title>
        <authorList>
            <person name="Gilroy R."/>
            <person name="Ravi A."/>
            <person name="Getino M."/>
            <person name="Pursley I."/>
            <person name="Horton D.L."/>
            <person name="Alikhan N.F."/>
            <person name="Baker D."/>
            <person name="Gharbi K."/>
            <person name="Hall N."/>
            <person name="Watson M."/>
            <person name="Adriaenssens E.M."/>
            <person name="Foster-Nyarko E."/>
            <person name="Jarju S."/>
            <person name="Secka A."/>
            <person name="Antonio M."/>
            <person name="Oren A."/>
            <person name="Chaudhuri R.R."/>
            <person name="La Ragione R."/>
            <person name="Hildebrand F."/>
            <person name="Pallen M.J."/>
        </authorList>
    </citation>
    <scope>NUCLEOTIDE SEQUENCE</scope>
    <source>
        <strain evidence="2">CHK197-8231</strain>
    </source>
</reference>
<proteinExistence type="predicted"/>
<name>A0A9D1HUF6_9BACT</name>
<reference evidence="2" key="1">
    <citation type="submission" date="2020-10" db="EMBL/GenBank/DDBJ databases">
        <authorList>
            <person name="Gilroy R."/>
        </authorList>
    </citation>
    <scope>NUCLEOTIDE SEQUENCE</scope>
    <source>
        <strain evidence="2">CHK197-8231</strain>
    </source>
</reference>
<evidence type="ECO:0000313" key="2">
    <source>
        <dbReference type="EMBL" id="HIU22502.1"/>
    </source>
</evidence>
<gene>
    <name evidence="2" type="ORF">IAD49_02850</name>
</gene>
<keyword evidence="1" id="KW-0472">Membrane</keyword>
<comment type="caution">
    <text evidence="2">The sequence shown here is derived from an EMBL/GenBank/DDBJ whole genome shotgun (WGS) entry which is preliminary data.</text>
</comment>
<organism evidence="2 3">
    <name type="scientific">Candidatus Fimihabitans intestinipullorum</name>
    <dbReference type="NCBI Taxonomy" id="2840820"/>
    <lineage>
        <taxon>Bacteria</taxon>
        <taxon>Bacillati</taxon>
        <taxon>Mycoplasmatota</taxon>
        <taxon>Mycoplasmatota incertae sedis</taxon>
        <taxon>Candidatus Fimihabitans</taxon>
    </lineage>
</organism>
<feature type="transmembrane region" description="Helical" evidence="1">
    <location>
        <begin position="6"/>
        <end position="21"/>
    </location>
</feature>
<keyword evidence="1" id="KW-1133">Transmembrane helix</keyword>
<sequence length="101" mass="11847">MYWVIGILTLIGIIVGIFTILKKDRKLGILQLMLTFIVPLSIFWFCSRKSHFVFGGSDFEFLIQCAIVDQRIEPWIIFFLVLVCMLLIVINIIRITRLNRK</sequence>
<evidence type="ECO:0000256" key="1">
    <source>
        <dbReference type="SAM" id="Phobius"/>
    </source>
</evidence>
<feature type="transmembrane region" description="Helical" evidence="1">
    <location>
        <begin position="28"/>
        <end position="45"/>
    </location>
</feature>
<feature type="transmembrane region" description="Helical" evidence="1">
    <location>
        <begin position="75"/>
        <end position="93"/>
    </location>
</feature>
<protein>
    <submittedName>
        <fullName evidence="2">Uncharacterized protein</fullName>
    </submittedName>
</protein>
<dbReference type="Proteomes" id="UP000824087">
    <property type="component" value="Unassembled WGS sequence"/>
</dbReference>
<evidence type="ECO:0000313" key="3">
    <source>
        <dbReference type="Proteomes" id="UP000824087"/>
    </source>
</evidence>
<keyword evidence="1" id="KW-0812">Transmembrane</keyword>